<protein>
    <recommendedName>
        <fullName evidence="6">Arginase</fullName>
    </recommendedName>
</protein>
<dbReference type="PANTHER" id="PTHR43782">
    <property type="entry name" value="ARGINASE"/>
    <property type="match status" value="1"/>
</dbReference>
<keyword evidence="2" id="KW-0378">Hydrolase</keyword>
<dbReference type="InterPro" id="IPR006035">
    <property type="entry name" value="Ureohydrolase"/>
</dbReference>
<dbReference type="SUPFAM" id="SSF52768">
    <property type="entry name" value="Arginase/deacetylase"/>
    <property type="match status" value="1"/>
</dbReference>
<comment type="caution">
    <text evidence="4">The sequence shown here is derived from an EMBL/GenBank/DDBJ whole genome shotgun (WGS) entry which is preliminary data.</text>
</comment>
<keyword evidence="5" id="KW-1185">Reference proteome</keyword>
<dbReference type="Pfam" id="PF00491">
    <property type="entry name" value="Arginase"/>
    <property type="match status" value="1"/>
</dbReference>
<reference evidence="4 5" key="1">
    <citation type="journal article" date="2019" name="Int. J. Syst. Evol. Microbiol.">
        <title>The Global Catalogue of Microorganisms (GCM) 10K type strain sequencing project: providing services to taxonomists for standard genome sequencing and annotation.</title>
        <authorList>
            <consortium name="The Broad Institute Genomics Platform"/>
            <consortium name="The Broad Institute Genome Sequencing Center for Infectious Disease"/>
            <person name="Wu L."/>
            <person name="Ma J."/>
        </authorList>
    </citation>
    <scope>NUCLEOTIDE SEQUENCE [LARGE SCALE GENOMIC DNA]</scope>
    <source>
        <strain evidence="4 5">JCM 10303</strain>
    </source>
</reference>
<dbReference type="Gene3D" id="3.40.800.10">
    <property type="entry name" value="Ureohydrolase domain"/>
    <property type="match status" value="1"/>
</dbReference>
<keyword evidence="1" id="KW-0479">Metal-binding</keyword>
<dbReference type="RefSeq" id="WP_009951110.1">
    <property type="nucleotide sequence ID" value="NZ_BAAAGS010000032.1"/>
</dbReference>
<evidence type="ECO:0000256" key="3">
    <source>
        <dbReference type="ARBA" id="ARBA00023211"/>
    </source>
</evidence>
<dbReference type="PANTHER" id="PTHR43782:SF3">
    <property type="entry name" value="ARGINASE"/>
    <property type="match status" value="1"/>
</dbReference>
<name>A0ABN1DDV1_SACER</name>
<evidence type="ECO:0000313" key="5">
    <source>
        <dbReference type="Proteomes" id="UP001500729"/>
    </source>
</evidence>
<evidence type="ECO:0000313" key="4">
    <source>
        <dbReference type="EMBL" id="GAA0540807.1"/>
    </source>
</evidence>
<organism evidence="4 5">
    <name type="scientific">Saccharopolyspora erythraea</name>
    <name type="common">Streptomyces erythraeus</name>
    <dbReference type="NCBI Taxonomy" id="1836"/>
    <lineage>
        <taxon>Bacteria</taxon>
        <taxon>Bacillati</taxon>
        <taxon>Actinomycetota</taxon>
        <taxon>Actinomycetes</taxon>
        <taxon>Pseudonocardiales</taxon>
        <taxon>Pseudonocardiaceae</taxon>
        <taxon>Saccharopolyspora</taxon>
    </lineage>
</organism>
<evidence type="ECO:0008006" key="6">
    <source>
        <dbReference type="Google" id="ProtNLM"/>
    </source>
</evidence>
<dbReference type="EMBL" id="BAAAGS010000032">
    <property type="protein sequence ID" value="GAA0540807.1"/>
    <property type="molecule type" value="Genomic_DNA"/>
</dbReference>
<dbReference type="InterPro" id="IPR023696">
    <property type="entry name" value="Ureohydrolase_dom_sf"/>
</dbReference>
<gene>
    <name evidence="4" type="ORF">GCM10009533_44820</name>
</gene>
<sequence>MAVAALTGHGDPDVQELLPATVSPDRVALVGLHSWTDDDFPNVAEWGIQSFGPDELRATTRPVLDWLEATGCSRVAIHFDVDVIDSDELVLGLGAEPNGLTSTEVRRIVADVDESADVVGFTIAEFIPRQVMHLRQTCGASRSSRDRRLPDRLARVGGRLALRAVGAACDQPGNSGREPGGCLP</sequence>
<accession>A0ABN1DDV1</accession>
<keyword evidence="3" id="KW-0464">Manganese</keyword>
<evidence type="ECO:0000256" key="1">
    <source>
        <dbReference type="ARBA" id="ARBA00022723"/>
    </source>
</evidence>
<proteinExistence type="predicted"/>
<dbReference type="CDD" id="cd09999">
    <property type="entry name" value="Arginase-like_1"/>
    <property type="match status" value="1"/>
</dbReference>
<dbReference type="Proteomes" id="UP001500729">
    <property type="component" value="Unassembled WGS sequence"/>
</dbReference>
<evidence type="ECO:0000256" key="2">
    <source>
        <dbReference type="ARBA" id="ARBA00022801"/>
    </source>
</evidence>